<evidence type="ECO:0000313" key="2">
    <source>
        <dbReference type="Proteomes" id="UP001500190"/>
    </source>
</evidence>
<dbReference type="Gene3D" id="1.20.120.450">
    <property type="entry name" value="dinb family like domain"/>
    <property type="match status" value="1"/>
</dbReference>
<reference evidence="1 2" key="1">
    <citation type="journal article" date="2019" name="Int. J. Syst. Evol. Microbiol.">
        <title>The Global Catalogue of Microorganisms (GCM) 10K type strain sequencing project: providing services to taxonomists for standard genome sequencing and annotation.</title>
        <authorList>
            <consortium name="The Broad Institute Genomics Platform"/>
            <consortium name="The Broad Institute Genome Sequencing Center for Infectious Disease"/>
            <person name="Wu L."/>
            <person name="Ma J."/>
        </authorList>
    </citation>
    <scope>NUCLEOTIDE SEQUENCE [LARGE SCALE GENOMIC DNA]</scope>
    <source>
        <strain evidence="1 2">JCM 14304</strain>
    </source>
</reference>
<name>A0ABN2CTG4_9ACTN</name>
<keyword evidence="2" id="KW-1185">Reference proteome</keyword>
<dbReference type="RefSeq" id="WP_344187339.1">
    <property type="nucleotide sequence ID" value="NZ_BAAAND010000001.1"/>
</dbReference>
<comment type="caution">
    <text evidence="1">The sequence shown here is derived from an EMBL/GenBank/DDBJ whole genome shotgun (WGS) entry which is preliminary data.</text>
</comment>
<proteinExistence type="predicted"/>
<dbReference type="Proteomes" id="UP001500190">
    <property type="component" value="Unassembled WGS sequence"/>
</dbReference>
<dbReference type="Pfam" id="PF04978">
    <property type="entry name" value="MST"/>
    <property type="match status" value="1"/>
</dbReference>
<protein>
    <submittedName>
        <fullName evidence="1">DinB family protein</fullName>
    </submittedName>
</protein>
<accession>A0ABN2CTG4</accession>
<evidence type="ECO:0000313" key="1">
    <source>
        <dbReference type="EMBL" id="GAA1564086.1"/>
    </source>
</evidence>
<sequence>MTPEKTLLLRHLDEVQRSLLWKVEGLDDDALRRPMTPTGTNLIGIVKHLTGITYGYLVAAFGQQQDADRMADGLDDEELFFGLDLWATPDESVDELVAAYRRACTAAARSIEALDLDAAGTHHTGNTVTLREMILTVLLDTTRHTGHADVVRELTDGRVGSHPGDPMSPDDEEYLRMYRARITGEIDRDTWMAYVRRLPGYDPAAWEEFRARNDKS</sequence>
<gene>
    <name evidence="1" type="ORF">GCM10009742_01590</name>
</gene>
<dbReference type="InterPro" id="IPR034660">
    <property type="entry name" value="DinB/YfiT-like"/>
</dbReference>
<dbReference type="SUPFAM" id="SSF109854">
    <property type="entry name" value="DinB/YfiT-like putative metalloenzymes"/>
    <property type="match status" value="1"/>
</dbReference>
<dbReference type="EMBL" id="BAAAND010000001">
    <property type="protein sequence ID" value="GAA1564086.1"/>
    <property type="molecule type" value="Genomic_DNA"/>
</dbReference>
<organism evidence="1 2">
    <name type="scientific">Kribbella karoonensis</name>
    <dbReference type="NCBI Taxonomy" id="324851"/>
    <lineage>
        <taxon>Bacteria</taxon>
        <taxon>Bacillati</taxon>
        <taxon>Actinomycetota</taxon>
        <taxon>Actinomycetes</taxon>
        <taxon>Propionibacteriales</taxon>
        <taxon>Kribbellaceae</taxon>
        <taxon>Kribbella</taxon>
    </lineage>
</organism>
<dbReference type="InterPro" id="IPR007061">
    <property type="entry name" value="MST-like"/>
</dbReference>